<organism evidence="2 3">
    <name type="scientific">Stylosanthes scabra</name>
    <dbReference type="NCBI Taxonomy" id="79078"/>
    <lineage>
        <taxon>Eukaryota</taxon>
        <taxon>Viridiplantae</taxon>
        <taxon>Streptophyta</taxon>
        <taxon>Embryophyta</taxon>
        <taxon>Tracheophyta</taxon>
        <taxon>Spermatophyta</taxon>
        <taxon>Magnoliopsida</taxon>
        <taxon>eudicotyledons</taxon>
        <taxon>Gunneridae</taxon>
        <taxon>Pentapetalae</taxon>
        <taxon>rosids</taxon>
        <taxon>fabids</taxon>
        <taxon>Fabales</taxon>
        <taxon>Fabaceae</taxon>
        <taxon>Papilionoideae</taxon>
        <taxon>50 kb inversion clade</taxon>
        <taxon>dalbergioids sensu lato</taxon>
        <taxon>Dalbergieae</taxon>
        <taxon>Pterocarpus clade</taxon>
        <taxon>Stylosanthes</taxon>
    </lineage>
</organism>
<protein>
    <submittedName>
        <fullName evidence="2">Uncharacterized protein</fullName>
    </submittedName>
</protein>
<reference evidence="2 3" key="1">
    <citation type="journal article" date="2023" name="Plants (Basel)">
        <title>Bridging the Gap: Combining Genomics and Transcriptomics Approaches to Understand Stylosanthes scabra, an Orphan Legume from the Brazilian Caatinga.</title>
        <authorList>
            <person name="Ferreira-Neto J.R.C."/>
            <person name="da Silva M.D."/>
            <person name="Binneck E."/>
            <person name="de Melo N.F."/>
            <person name="da Silva R.H."/>
            <person name="de Melo A.L.T.M."/>
            <person name="Pandolfi V."/>
            <person name="Bustamante F.O."/>
            <person name="Brasileiro-Vidal A.C."/>
            <person name="Benko-Iseppon A.M."/>
        </authorList>
    </citation>
    <scope>NUCLEOTIDE SEQUENCE [LARGE SCALE GENOMIC DNA]</scope>
    <source>
        <tissue evidence="2">Leaves</tissue>
    </source>
</reference>
<dbReference type="EMBL" id="JASCZI010214875">
    <property type="protein sequence ID" value="MED6202277.1"/>
    <property type="molecule type" value="Genomic_DNA"/>
</dbReference>
<accession>A0ABU6XV12</accession>
<dbReference type="Proteomes" id="UP001341840">
    <property type="component" value="Unassembled WGS sequence"/>
</dbReference>
<name>A0ABU6XV12_9FABA</name>
<evidence type="ECO:0000256" key="1">
    <source>
        <dbReference type="SAM" id="MobiDB-lite"/>
    </source>
</evidence>
<evidence type="ECO:0000313" key="3">
    <source>
        <dbReference type="Proteomes" id="UP001341840"/>
    </source>
</evidence>
<comment type="caution">
    <text evidence="2">The sequence shown here is derived from an EMBL/GenBank/DDBJ whole genome shotgun (WGS) entry which is preliminary data.</text>
</comment>
<gene>
    <name evidence="2" type="ORF">PIB30_103710</name>
</gene>
<feature type="non-terminal residue" evidence="2">
    <location>
        <position position="1"/>
    </location>
</feature>
<feature type="compositionally biased region" description="Basic and acidic residues" evidence="1">
    <location>
        <begin position="48"/>
        <end position="57"/>
    </location>
</feature>
<feature type="region of interest" description="Disordered" evidence="1">
    <location>
        <begin position="29"/>
        <end position="57"/>
    </location>
</feature>
<sequence>KTTGGLKNFFKLRNERELSTSNVVKTEQGVVVNQPTEKKRPISVKRRRAEDGTSERGKVIDLTNSKCCGKEVSLDEV</sequence>
<evidence type="ECO:0000313" key="2">
    <source>
        <dbReference type="EMBL" id="MED6202277.1"/>
    </source>
</evidence>
<proteinExistence type="predicted"/>
<keyword evidence="3" id="KW-1185">Reference proteome</keyword>